<dbReference type="EMBL" id="JADCNL010000011">
    <property type="protein sequence ID" value="KAG0461736.1"/>
    <property type="molecule type" value="Genomic_DNA"/>
</dbReference>
<keyword evidence="8 15" id="KW-0408">Iron</keyword>
<feature type="binding site" evidence="14">
    <location>
        <position position="179"/>
    </location>
    <ligand>
        <name>substrate</name>
    </ligand>
</feature>
<keyword evidence="4 18" id="KW-0349">Heme</keyword>
<feature type="disulfide bond" evidence="17">
    <location>
        <begin position="137"/>
        <end position="333"/>
    </location>
</feature>
<keyword evidence="6 15" id="KW-0106">Calcium</keyword>
<keyword evidence="5 15" id="KW-0479">Metal-binding</keyword>
<comment type="catalytic activity">
    <reaction evidence="1 18">
        <text>2 a phenolic donor + H2O2 = 2 a phenolic radical donor + 2 H2O</text>
        <dbReference type="Rhea" id="RHEA:56136"/>
        <dbReference type="ChEBI" id="CHEBI:15377"/>
        <dbReference type="ChEBI" id="CHEBI:16240"/>
        <dbReference type="ChEBI" id="CHEBI:139520"/>
        <dbReference type="ChEBI" id="CHEBI:139521"/>
        <dbReference type="EC" id="1.11.1.7"/>
    </reaction>
</comment>
<dbReference type="OrthoDB" id="1878759at2759"/>
<evidence type="ECO:0000256" key="8">
    <source>
        <dbReference type="ARBA" id="ARBA00023004"/>
    </source>
</evidence>
<comment type="cofactor">
    <cofactor evidence="15 18">
        <name>heme b</name>
        <dbReference type="ChEBI" id="CHEBI:60344"/>
    </cofactor>
    <text evidence="15 18">Binds 1 heme b (iron(II)-protoporphyrin IX) group per subunit.</text>
</comment>
<sequence length="338" mass="35697">MWTKLAFFLLLLLLPLPTTAVSFTKDCVDPTNGSSLRFNFYETVCPAAEAIIFAGVVRAVSAEPRMAASLLRLHFHDCFVNASSKFEGCDASLLLDDTDRFVGEKTAAPNVNSVRGFNVIDGIKAELEAACPGAVSCADVLAVAARDAVLLLGGPTWQVETGRKDGLTANKSAAESNIPAPTSGLSALTQKFRNVGLSQKDMVVLSGAHTIGKARCTTFSSRFGASSSGSSDRRFLDSLQQLCGSGTNDTLAALDLVTPSTFDNQYYVNLLSGDGLLPSDEALMDANAGEVEGLVAAYATDVDAFFRDFGEAMVRMGRLAAPPGRGGEVRRCCRVVNA</sequence>
<dbReference type="FunFam" id="1.10.520.10:FF:000009">
    <property type="entry name" value="Peroxidase"/>
    <property type="match status" value="1"/>
</dbReference>
<dbReference type="Gene3D" id="1.10.420.10">
    <property type="entry name" value="Peroxidase, domain 2"/>
    <property type="match status" value="1"/>
</dbReference>
<evidence type="ECO:0000256" key="7">
    <source>
        <dbReference type="ARBA" id="ARBA00023002"/>
    </source>
</evidence>
<evidence type="ECO:0000256" key="12">
    <source>
        <dbReference type="ARBA" id="ARBA00023324"/>
    </source>
</evidence>
<keyword evidence="3 18" id="KW-0575">Peroxidase</keyword>
<keyword evidence="10" id="KW-0325">Glycoprotein</keyword>
<keyword evidence="18" id="KW-0964">Secreted</keyword>
<comment type="subcellular location">
    <subcellularLocation>
        <location evidence="18">Secreted</location>
    </subcellularLocation>
</comment>
<dbReference type="PROSITE" id="PS00436">
    <property type="entry name" value="PEROXIDASE_2"/>
    <property type="match status" value="1"/>
</dbReference>
<feature type="disulfide bond" evidence="17">
    <location>
        <begin position="78"/>
        <end position="89"/>
    </location>
</feature>
<dbReference type="Gene3D" id="1.10.520.10">
    <property type="match status" value="1"/>
</dbReference>
<keyword evidence="12 18" id="KW-0376">Hydrogen peroxide</keyword>
<dbReference type="PRINTS" id="PR00458">
    <property type="entry name" value="PEROXIDASE"/>
</dbReference>
<evidence type="ECO:0000256" key="6">
    <source>
        <dbReference type="ARBA" id="ARBA00022837"/>
    </source>
</evidence>
<evidence type="ECO:0000256" key="14">
    <source>
        <dbReference type="PIRSR" id="PIRSR600823-2"/>
    </source>
</evidence>
<evidence type="ECO:0000256" key="15">
    <source>
        <dbReference type="PIRSR" id="PIRSR600823-3"/>
    </source>
</evidence>
<organism evidence="20 21">
    <name type="scientific">Vanilla planifolia</name>
    <name type="common">Vanilla</name>
    <dbReference type="NCBI Taxonomy" id="51239"/>
    <lineage>
        <taxon>Eukaryota</taxon>
        <taxon>Viridiplantae</taxon>
        <taxon>Streptophyta</taxon>
        <taxon>Embryophyta</taxon>
        <taxon>Tracheophyta</taxon>
        <taxon>Spermatophyta</taxon>
        <taxon>Magnoliopsida</taxon>
        <taxon>Liliopsida</taxon>
        <taxon>Asparagales</taxon>
        <taxon>Orchidaceae</taxon>
        <taxon>Vanilloideae</taxon>
        <taxon>Vanilleae</taxon>
        <taxon>Vanilla</taxon>
    </lineage>
</organism>
<feature type="active site" description="Proton acceptor" evidence="13">
    <location>
        <position position="76"/>
    </location>
</feature>
<dbReference type="InterPro" id="IPR019793">
    <property type="entry name" value="Peroxidases_heam-ligand_BS"/>
</dbReference>
<evidence type="ECO:0000256" key="11">
    <source>
        <dbReference type="ARBA" id="ARBA00023283"/>
    </source>
</evidence>
<dbReference type="Proteomes" id="UP000636800">
    <property type="component" value="Chromosome 11"/>
</dbReference>
<dbReference type="SUPFAM" id="SSF48113">
    <property type="entry name" value="Heme-dependent peroxidases"/>
    <property type="match status" value="1"/>
</dbReference>
<dbReference type="EC" id="1.11.1.7" evidence="18"/>
<dbReference type="PANTHER" id="PTHR31388:SF28">
    <property type="entry name" value="PEROXIDASE 40"/>
    <property type="match status" value="1"/>
</dbReference>
<dbReference type="GO" id="GO:0005576">
    <property type="term" value="C:extracellular region"/>
    <property type="evidence" value="ECO:0007669"/>
    <property type="project" value="UniProtKB-SubCell"/>
</dbReference>
<evidence type="ECO:0000256" key="13">
    <source>
        <dbReference type="PIRSR" id="PIRSR600823-1"/>
    </source>
</evidence>
<feature type="binding site" evidence="15">
    <location>
        <position position="258"/>
    </location>
    <ligand>
        <name>Ca(2+)</name>
        <dbReference type="ChEBI" id="CHEBI:29108"/>
        <label>2</label>
    </ligand>
</feature>
<dbReference type="InterPro" id="IPR010255">
    <property type="entry name" value="Haem_peroxidase_sf"/>
</dbReference>
<evidence type="ECO:0000256" key="3">
    <source>
        <dbReference type="ARBA" id="ARBA00022559"/>
    </source>
</evidence>
<feature type="binding site" evidence="15">
    <location>
        <position position="90"/>
    </location>
    <ligand>
        <name>Ca(2+)</name>
        <dbReference type="ChEBI" id="CHEBI:29108"/>
        <label>1</label>
    </ligand>
</feature>
<feature type="chain" id="PRO_5033113088" description="Peroxidase" evidence="18">
    <location>
        <begin position="21"/>
        <end position="338"/>
    </location>
</feature>
<feature type="disulfide bond" evidence="17">
    <location>
        <begin position="216"/>
        <end position="243"/>
    </location>
</feature>
<dbReference type="Pfam" id="PF00141">
    <property type="entry name" value="peroxidase"/>
    <property type="match status" value="1"/>
</dbReference>
<dbReference type="PRINTS" id="PR00461">
    <property type="entry name" value="PLPEROXIDASE"/>
</dbReference>
<comment type="similarity">
    <text evidence="2">Belongs to the peroxidase family. Ascorbate peroxidase subfamily.</text>
</comment>
<dbReference type="InterPro" id="IPR000823">
    <property type="entry name" value="Peroxidase_pln"/>
</dbReference>
<keyword evidence="11" id="KW-0873">Pyrrolidone carboxylic acid</keyword>
<feature type="binding site" evidence="15">
    <location>
        <position position="92"/>
    </location>
    <ligand>
        <name>Ca(2+)</name>
        <dbReference type="ChEBI" id="CHEBI:29108"/>
        <label>1</label>
    </ligand>
</feature>
<evidence type="ECO:0000256" key="16">
    <source>
        <dbReference type="PIRSR" id="PIRSR600823-4"/>
    </source>
</evidence>
<feature type="binding site" evidence="15">
    <location>
        <position position="77"/>
    </location>
    <ligand>
        <name>Ca(2+)</name>
        <dbReference type="ChEBI" id="CHEBI:29108"/>
        <label>1</label>
    </ligand>
</feature>
<name>A0A835PWH4_VANPL</name>
<evidence type="ECO:0000256" key="5">
    <source>
        <dbReference type="ARBA" id="ARBA00022723"/>
    </source>
</evidence>
<dbReference type="CDD" id="cd00693">
    <property type="entry name" value="secretory_peroxidase"/>
    <property type="match status" value="1"/>
</dbReference>
<feature type="signal peptide" evidence="18">
    <location>
        <begin position="1"/>
        <end position="20"/>
    </location>
</feature>
<dbReference type="InterPro" id="IPR019794">
    <property type="entry name" value="Peroxidases_AS"/>
</dbReference>
<dbReference type="PANTHER" id="PTHR31388">
    <property type="entry name" value="PEROXIDASE 72-RELATED"/>
    <property type="match status" value="1"/>
</dbReference>
<dbReference type="PROSITE" id="PS00435">
    <property type="entry name" value="PEROXIDASE_1"/>
    <property type="match status" value="1"/>
</dbReference>
<accession>A0A835PWH4</accession>
<dbReference type="PROSITE" id="PS50873">
    <property type="entry name" value="PEROXIDASE_4"/>
    <property type="match status" value="1"/>
</dbReference>
<evidence type="ECO:0000256" key="2">
    <source>
        <dbReference type="ARBA" id="ARBA00006873"/>
    </source>
</evidence>
<gene>
    <name evidence="20" type="ORF">HPP92_022033</name>
</gene>
<feature type="binding site" evidence="15">
    <location>
        <position position="263"/>
    </location>
    <ligand>
        <name>Ca(2+)</name>
        <dbReference type="ChEBI" id="CHEBI:29108"/>
        <label>2</label>
    </ligand>
</feature>
<evidence type="ECO:0000256" key="4">
    <source>
        <dbReference type="ARBA" id="ARBA00022617"/>
    </source>
</evidence>
<evidence type="ECO:0000313" key="20">
    <source>
        <dbReference type="EMBL" id="KAG0461736.1"/>
    </source>
</evidence>
<dbReference type="InterPro" id="IPR033905">
    <property type="entry name" value="Secretory_peroxidase"/>
</dbReference>
<evidence type="ECO:0000256" key="18">
    <source>
        <dbReference type="RuleBase" id="RU362060"/>
    </source>
</evidence>
<keyword evidence="9 17" id="KW-1015">Disulfide bond</keyword>
<keyword evidence="7 18" id="KW-0560">Oxidoreductase</keyword>
<evidence type="ECO:0000313" key="21">
    <source>
        <dbReference type="Proteomes" id="UP000636800"/>
    </source>
</evidence>
<evidence type="ECO:0000259" key="19">
    <source>
        <dbReference type="PROSITE" id="PS50873"/>
    </source>
</evidence>
<dbReference type="InterPro" id="IPR002016">
    <property type="entry name" value="Haem_peroxidase"/>
</dbReference>
<evidence type="ECO:0000256" key="1">
    <source>
        <dbReference type="ARBA" id="ARBA00000189"/>
    </source>
</evidence>
<feature type="binding site" evidence="15">
    <location>
        <position position="210"/>
    </location>
    <ligand>
        <name>Ca(2+)</name>
        <dbReference type="ChEBI" id="CHEBI:29108"/>
        <label>2</label>
    </ligand>
</feature>
<comment type="function">
    <text evidence="18">Removal of H(2)O(2), oxidation of toxic reductants, biosynthesis and degradation of lignin, suberization, auxin catabolism, response to environmental stresses such as wounding, pathogen attack and oxidative stress.</text>
</comment>
<feature type="site" description="Transition state stabilizer" evidence="16">
    <location>
        <position position="72"/>
    </location>
</feature>
<comment type="similarity">
    <text evidence="18">Belongs to the peroxidase family. Classical plant (class III) peroxidase subfamily.</text>
</comment>
<dbReference type="AlphaFoldDB" id="A0A835PWH4"/>
<dbReference type="GO" id="GO:0046872">
    <property type="term" value="F:metal ion binding"/>
    <property type="evidence" value="ECO:0007669"/>
    <property type="project" value="UniProtKB-UniRule"/>
</dbReference>
<dbReference type="FunFam" id="1.10.420.10:FF:000001">
    <property type="entry name" value="Peroxidase"/>
    <property type="match status" value="1"/>
</dbReference>
<evidence type="ECO:0000256" key="9">
    <source>
        <dbReference type="ARBA" id="ARBA00023157"/>
    </source>
</evidence>
<dbReference type="GO" id="GO:0020037">
    <property type="term" value="F:heme binding"/>
    <property type="evidence" value="ECO:0007669"/>
    <property type="project" value="UniProtKB-UniRule"/>
</dbReference>
<feature type="binding site" evidence="15">
    <location>
        <position position="88"/>
    </location>
    <ligand>
        <name>Ca(2+)</name>
        <dbReference type="ChEBI" id="CHEBI:29108"/>
        <label>1</label>
    </ligand>
</feature>
<proteinExistence type="inferred from homology"/>
<reference evidence="20 21" key="1">
    <citation type="journal article" date="2020" name="Nat. Food">
        <title>A phased Vanilla planifolia genome enables genetic improvement of flavour and production.</title>
        <authorList>
            <person name="Hasing T."/>
            <person name="Tang H."/>
            <person name="Brym M."/>
            <person name="Khazi F."/>
            <person name="Huang T."/>
            <person name="Chambers A.H."/>
        </authorList>
    </citation>
    <scope>NUCLEOTIDE SEQUENCE [LARGE SCALE GENOMIC DNA]</scope>
    <source>
        <tissue evidence="20">Leaf</tissue>
    </source>
</reference>
<keyword evidence="18" id="KW-0732">Signal</keyword>
<feature type="binding site" evidence="15">
    <location>
        <position position="80"/>
    </location>
    <ligand>
        <name>Ca(2+)</name>
        <dbReference type="ChEBI" id="CHEBI:29108"/>
        <label>1</label>
    </ligand>
</feature>
<comment type="caution">
    <text evidence="20">The sequence shown here is derived from an EMBL/GenBank/DDBJ whole genome shotgun (WGS) entry which is preliminary data.</text>
</comment>
<comment type="cofactor">
    <cofactor evidence="15 18">
        <name>Ca(2+)</name>
        <dbReference type="ChEBI" id="CHEBI:29108"/>
    </cofactor>
    <text evidence="15 18">Binds 2 calcium ions per subunit.</text>
</comment>
<dbReference type="GO" id="GO:0042744">
    <property type="term" value="P:hydrogen peroxide catabolic process"/>
    <property type="evidence" value="ECO:0007669"/>
    <property type="project" value="UniProtKB-KW"/>
</dbReference>
<feature type="domain" description="Plant heme peroxidase family profile" evidence="19">
    <location>
        <begin position="35"/>
        <end position="337"/>
    </location>
</feature>
<feature type="binding site" evidence="15">
    <location>
        <position position="104"/>
    </location>
    <ligand>
        <name>Ca(2+)</name>
        <dbReference type="ChEBI" id="CHEBI:29108"/>
        <label>1</label>
    </ligand>
</feature>
<feature type="binding site" evidence="15">
    <location>
        <position position="255"/>
    </location>
    <ligand>
        <name>Ca(2+)</name>
        <dbReference type="ChEBI" id="CHEBI:29108"/>
        <label>2</label>
    </ligand>
</feature>
<protein>
    <recommendedName>
        <fullName evidence="18">Peroxidase</fullName>
        <ecNumber evidence="18">1.11.1.7</ecNumber>
    </recommendedName>
</protein>
<keyword evidence="21" id="KW-1185">Reference proteome</keyword>
<feature type="binding site" description="axial binding residue" evidence="15">
    <location>
        <position position="209"/>
    </location>
    <ligand>
        <name>heme b</name>
        <dbReference type="ChEBI" id="CHEBI:60344"/>
    </ligand>
    <ligandPart>
        <name>Fe</name>
        <dbReference type="ChEBI" id="CHEBI:18248"/>
    </ligandPart>
</feature>
<dbReference type="GO" id="GO:0006979">
    <property type="term" value="P:response to oxidative stress"/>
    <property type="evidence" value="ECO:0007669"/>
    <property type="project" value="UniProtKB-UniRule"/>
</dbReference>
<evidence type="ECO:0000256" key="17">
    <source>
        <dbReference type="PIRSR" id="PIRSR600823-5"/>
    </source>
</evidence>
<feature type="disulfide bond" evidence="17">
    <location>
        <begin position="45"/>
        <end position="131"/>
    </location>
</feature>
<evidence type="ECO:0000256" key="10">
    <source>
        <dbReference type="ARBA" id="ARBA00023180"/>
    </source>
</evidence>
<dbReference type="GO" id="GO:0140825">
    <property type="term" value="F:lactoperoxidase activity"/>
    <property type="evidence" value="ECO:0007669"/>
    <property type="project" value="UniProtKB-EC"/>
</dbReference>